<dbReference type="Proteomes" id="UP000275078">
    <property type="component" value="Unassembled WGS sequence"/>
</dbReference>
<evidence type="ECO:0000313" key="1">
    <source>
        <dbReference type="EMBL" id="RPA74195.1"/>
    </source>
</evidence>
<evidence type="ECO:0000313" key="2">
    <source>
        <dbReference type="Proteomes" id="UP000275078"/>
    </source>
</evidence>
<keyword evidence="2" id="KW-1185">Reference proteome</keyword>
<reference evidence="1 2" key="1">
    <citation type="journal article" date="2018" name="Nat. Ecol. Evol.">
        <title>Pezizomycetes genomes reveal the molecular basis of ectomycorrhizal truffle lifestyle.</title>
        <authorList>
            <person name="Murat C."/>
            <person name="Payen T."/>
            <person name="Noel B."/>
            <person name="Kuo A."/>
            <person name="Morin E."/>
            <person name="Chen J."/>
            <person name="Kohler A."/>
            <person name="Krizsan K."/>
            <person name="Balestrini R."/>
            <person name="Da Silva C."/>
            <person name="Montanini B."/>
            <person name="Hainaut M."/>
            <person name="Levati E."/>
            <person name="Barry K.W."/>
            <person name="Belfiori B."/>
            <person name="Cichocki N."/>
            <person name="Clum A."/>
            <person name="Dockter R.B."/>
            <person name="Fauchery L."/>
            <person name="Guy J."/>
            <person name="Iotti M."/>
            <person name="Le Tacon F."/>
            <person name="Lindquist E.A."/>
            <person name="Lipzen A."/>
            <person name="Malagnac F."/>
            <person name="Mello A."/>
            <person name="Molinier V."/>
            <person name="Miyauchi S."/>
            <person name="Poulain J."/>
            <person name="Riccioni C."/>
            <person name="Rubini A."/>
            <person name="Sitrit Y."/>
            <person name="Splivallo R."/>
            <person name="Traeger S."/>
            <person name="Wang M."/>
            <person name="Zifcakova L."/>
            <person name="Wipf D."/>
            <person name="Zambonelli A."/>
            <person name="Paolocci F."/>
            <person name="Nowrousian M."/>
            <person name="Ottonello S."/>
            <person name="Baldrian P."/>
            <person name="Spatafora J.W."/>
            <person name="Henrissat B."/>
            <person name="Nagy L.G."/>
            <person name="Aury J.M."/>
            <person name="Wincker P."/>
            <person name="Grigoriev I.V."/>
            <person name="Bonfante P."/>
            <person name="Martin F.M."/>
        </authorList>
    </citation>
    <scope>NUCLEOTIDE SEQUENCE [LARGE SCALE GENOMIC DNA]</scope>
    <source>
        <strain evidence="1 2">RN42</strain>
    </source>
</reference>
<sequence>MAPKSFTVKEFQALAEDLGWMNSSMVKDFEYWTAHFFEYFLTLQGQLQPDSGVGTLVLDDTLDKASHSAMVLLMRDSKEKLFAKGGRNGAMMLNGLKKSQRLFQEAMSGIMICREARGKRVRKKAALVSLLENRFHLERPVTRQLVGERLPEMRNALADDAFDLLITIIEEVMNRVTLYEGNMDGLHKGWHYANVCRKSPESVEFGMRKYEDAFAKLRPFRFQ</sequence>
<name>A0A3N4HJY6_ASCIM</name>
<dbReference type="AlphaFoldDB" id="A0A3N4HJY6"/>
<gene>
    <name evidence="1" type="ORF">BJ508DRAFT_313094</name>
</gene>
<accession>A0A3N4HJY6</accession>
<proteinExistence type="predicted"/>
<organism evidence="1 2">
    <name type="scientific">Ascobolus immersus RN42</name>
    <dbReference type="NCBI Taxonomy" id="1160509"/>
    <lineage>
        <taxon>Eukaryota</taxon>
        <taxon>Fungi</taxon>
        <taxon>Dikarya</taxon>
        <taxon>Ascomycota</taxon>
        <taxon>Pezizomycotina</taxon>
        <taxon>Pezizomycetes</taxon>
        <taxon>Pezizales</taxon>
        <taxon>Ascobolaceae</taxon>
        <taxon>Ascobolus</taxon>
    </lineage>
</organism>
<dbReference type="EMBL" id="ML119797">
    <property type="protein sequence ID" value="RPA74195.1"/>
    <property type="molecule type" value="Genomic_DNA"/>
</dbReference>
<protein>
    <submittedName>
        <fullName evidence="1">Uncharacterized protein</fullName>
    </submittedName>
</protein>